<organism evidence="12 13">
    <name type="scientific">Tieghemostelium lacteum</name>
    <name type="common">Slime mold</name>
    <name type="synonym">Dictyostelium lacteum</name>
    <dbReference type="NCBI Taxonomy" id="361077"/>
    <lineage>
        <taxon>Eukaryota</taxon>
        <taxon>Amoebozoa</taxon>
        <taxon>Evosea</taxon>
        <taxon>Eumycetozoa</taxon>
        <taxon>Dictyostelia</taxon>
        <taxon>Dictyosteliales</taxon>
        <taxon>Raperosteliaceae</taxon>
        <taxon>Tieghemostelium</taxon>
    </lineage>
</organism>
<name>A0A151ZC80_TIELA</name>
<gene>
    <name evidence="12" type="ORF">DLAC_07296</name>
</gene>
<dbReference type="GO" id="GO:0051301">
    <property type="term" value="P:cell division"/>
    <property type="evidence" value="ECO:0007669"/>
    <property type="project" value="UniProtKB-UniRule"/>
</dbReference>
<reference evidence="12 13" key="1">
    <citation type="submission" date="2015-12" db="EMBL/GenBank/DDBJ databases">
        <title>Dictyostelia acquired genes for synthesis and detection of signals that induce cell-type specialization by lateral gene transfer from prokaryotes.</title>
        <authorList>
            <person name="Gloeckner G."/>
            <person name="Schaap P."/>
        </authorList>
    </citation>
    <scope>NUCLEOTIDE SEQUENCE [LARGE SCALE GENOMIC DNA]</scope>
    <source>
        <strain evidence="12 13">TK</strain>
    </source>
</reference>
<evidence type="ECO:0000256" key="7">
    <source>
        <dbReference type="ARBA" id="ARBA00023306"/>
    </source>
</evidence>
<protein>
    <recommendedName>
        <fullName evidence="9">Kinetochore protein SPC25</fullName>
    </recommendedName>
</protein>
<evidence type="ECO:0000256" key="1">
    <source>
        <dbReference type="ARBA" id="ARBA00004584"/>
    </source>
</evidence>
<dbReference type="InParanoid" id="A0A151ZC80"/>
<dbReference type="InterPro" id="IPR013255">
    <property type="entry name" value="Spc25_C"/>
</dbReference>
<dbReference type="Pfam" id="PF08234">
    <property type="entry name" value="Spindle_Spc25"/>
    <property type="match status" value="1"/>
</dbReference>
<comment type="subcellular location">
    <subcellularLocation>
        <location evidence="1">Chromosome</location>
        <location evidence="1">Centromere</location>
    </subcellularLocation>
    <subcellularLocation>
        <location evidence="9">Nucleus</location>
    </subcellularLocation>
    <subcellularLocation>
        <location evidence="9">Chromosome</location>
        <location evidence="9">Centromere</location>
        <location evidence="9">Kinetochore</location>
    </subcellularLocation>
</comment>
<keyword evidence="6 10" id="KW-0175">Coiled coil</keyword>
<feature type="domain" description="Chromosome segregation protein Spc25 C-terminal" evidence="11">
    <location>
        <begin position="156"/>
        <end position="225"/>
    </location>
</feature>
<evidence type="ECO:0000256" key="3">
    <source>
        <dbReference type="ARBA" id="ARBA00022454"/>
    </source>
</evidence>
<comment type="function">
    <text evidence="9">Acts as a component of the essential kinetochore-associated NDC80 complex, which is required for chromosome segregation and spindle checkpoint activity.</text>
</comment>
<keyword evidence="4 9" id="KW-0132">Cell division</keyword>
<dbReference type="CDD" id="cd23784">
    <property type="entry name" value="RWD_Spc25"/>
    <property type="match status" value="1"/>
</dbReference>
<evidence type="ECO:0000256" key="10">
    <source>
        <dbReference type="SAM" id="Coils"/>
    </source>
</evidence>
<proteinExistence type="inferred from homology"/>
<dbReference type="OrthoDB" id="19951at2759"/>
<evidence type="ECO:0000256" key="2">
    <source>
        <dbReference type="ARBA" id="ARBA00006379"/>
    </source>
</evidence>
<keyword evidence="3 9" id="KW-0158">Chromosome</keyword>
<feature type="coiled-coil region" evidence="10">
    <location>
        <begin position="67"/>
        <end position="129"/>
    </location>
</feature>
<dbReference type="Proteomes" id="UP000076078">
    <property type="component" value="Unassembled WGS sequence"/>
</dbReference>
<dbReference type="EMBL" id="LODT01000034">
    <property type="protein sequence ID" value="KYQ91535.1"/>
    <property type="molecule type" value="Genomic_DNA"/>
</dbReference>
<dbReference type="Gene3D" id="3.30.457.50">
    <property type="entry name" value="Chromosome segregation protein Spc25"/>
    <property type="match status" value="1"/>
</dbReference>
<dbReference type="GO" id="GO:0031262">
    <property type="term" value="C:Ndc80 complex"/>
    <property type="evidence" value="ECO:0007669"/>
    <property type="project" value="InterPro"/>
</dbReference>
<evidence type="ECO:0000256" key="8">
    <source>
        <dbReference type="ARBA" id="ARBA00023328"/>
    </source>
</evidence>
<accession>A0A151ZC80</accession>
<keyword evidence="7 9" id="KW-0131">Cell cycle</keyword>
<dbReference type="OMA" id="KNINEFW"/>
<evidence type="ECO:0000256" key="5">
    <source>
        <dbReference type="ARBA" id="ARBA00022776"/>
    </source>
</evidence>
<dbReference type="PANTHER" id="PTHR14281:SF0">
    <property type="entry name" value="KINETOCHORE PROTEIN SPC25"/>
    <property type="match status" value="1"/>
</dbReference>
<dbReference type="InterPro" id="IPR045143">
    <property type="entry name" value="Spc25"/>
</dbReference>
<keyword evidence="13" id="KW-1185">Reference proteome</keyword>
<keyword evidence="8 9" id="KW-0137">Centromere</keyword>
<dbReference type="PANTHER" id="PTHR14281">
    <property type="entry name" value="KINETOCHORE PROTEIN SPC25-RELATED"/>
    <property type="match status" value="1"/>
</dbReference>
<evidence type="ECO:0000256" key="6">
    <source>
        <dbReference type="ARBA" id="ARBA00023054"/>
    </source>
</evidence>
<evidence type="ECO:0000256" key="4">
    <source>
        <dbReference type="ARBA" id="ARBA00022618"/>
    </source>
</evidence>
<keyword evidence="9" id="KW-0539">Nucleus</keyword>
<comment type="caution">
    <text evidence="12">The sequence shown here is derived from an EMBL/GenBank/DDBJ whole genome shotgun (WGS) entry which is preliminary data.</text>
</comment>
<evidence type="ECO:0000313" key="12">
    <source>
        <dbReference type="EMBL" id="KYQ91535.1"/>
    </source>
</evidence>
<sequence length="228" mass="27248">MDSEIDIYSMNVVESEMKRMEEILENWKTSHFETYHHNNQNAVQVNQHCIEEMSRLTQEKLFLHQTAEDSKKIIEKQKKQILDLQTEINKLQIEGEKLPKQLETFTISHNEEAKELQQLSETVKIQEQKVNRSLNSLSHIFQLFKQYLSLEFKRFDDKFKFIFTNINRVDNDKAYHITIQIEKQSEIYRLIECQPAIPNIEDLVLELNQTNNLSSFVKKIRSEFVKIQ</sequence>
<dbReference type="AlphaFoldDB" id="A0A151ZC80"/>
<dbReference type="GO" id="GO:0005634">
    <property type="term" value="C:nucleus"/>
    <property type="evidence" value="ECO:0007669"/>
    <property type="project" value="UniProtKB-SubCell"/>
</dbReference>
<dbReference type="GO" id="GO:0007059">
    <property type="term" value="P:chromosome segregation"/>
    <property type="evidence" value="ECO:0007669"/>
    <property type="project" value="InterPro"/>
</dbReference>
<evidence type="ECO:0000256" key="9">
    <source>
        <dbReference type="RuleBase" id="RU367150"/>
    </source>
</evidence>
<evidence type="ECO:0000259" key="11">
    <source>
        <dbReference type="Pfam" id="PF08234"/>
    </source>
</evidence>
<evidence type="ECO:0000313" key="13">
    <source>
        <dbReference type="Proteomes" id="UP000076078"/>
    </source>
</evidence>
<dbReference type="FunFam" id="3.30.457.50:FF:000001">
    <property type="entry name" value="Probable kinetochore protein spc25"/>
    <property type="match status" value="1"/>
</dbReference>
<keyword evidence="9" id="KW-0995">Kinetochore</keyword>
<keyword evidence="5 9" id="KW-0498">Mitosis</keyword>
<dbReference type="FunCoup" id="A0A151ZC80">
    <property type="interactions" value="39"/>
</dbReference>
<dbReference type="STRING" id="361077.A0A151ZC80"/>
<comment type="subunit">
    <text evidence="9">Component of the NDC80 complex.</text>
</comment>
<comment type="similarity">
    <text evidence="2 9">Belongs to the SPC25 family.</text>
</comment>